<dbReference type="PRINTS" id="PR00607">
    <property type="entry name" value="CYTCHROMECIE"/>
</dbReference>
<name>A0A4Q7Z8X0_9GAMM</name>
<evidence type="ECO:0000256" key="3">
    <source>
        <dbReference type="ARBA" id="ARBA00022723"/>
    </source>
</evidence>
<keyword evidence="3 6" id="KW-0479">Metal-binding</keyword>
<keyword evidence="10" id="KW-1185">Reference proteome</keyword>
<dbReference type="Pfam" id="PF13442">
    <property type="entry name" value="Cytochrome_CBB3"/>
    <property type="match status" value="1"/>
</dbReference>
<proteinExistence type="predicted"/>
<evidence type="ECO:0000313" key="9">
    <source>
        <dbReference type="EMBL" id="RZU46962.1"/>
    </source>
</evidence>
<dbReference type="InterPro" id="IPR009056">
    <property type="entry name" value="Cyt_c-like_dom"/>
</dbReference>
<organism evidence="9 10">
    <name type="scientific">Fluviicoccus keumensis</name>
    <dbReference type="NCBI Taxonomy" id="1435465"/>
    <lineage>
        <taxon>Bacteria</taxon>
        <taxon>Pseudomonadati</taxon>
        <taxon>Pseudomonadota</taxon>
        <taxon>Gammaproteobacteria</taxon>
        <taxon>Moraxellales</taxon>
        <taxon>Moraxellaceae</taxon>
        <taxon>Fluviicoccus</taxon>
    </lineage>
</organism>
<dbReference type="PANTHER" id="PTHR40942">
    <property type="match status" value="1"/>
</dbReference>
<dbReference type="GO" id="GO:0005506">
    <property type="term" value="F:iron ion binding"/>
    <property type="evidence" value="ECO:0007669"/>
    <property type="project" value="InterPro"/>
</dbReference>
<keyword evidence="5 6" id="KW-0408">Iron</keyword>
<evidence type="ECO:0000259" key="8">
    <source>
        <dbReference type="PROSITE" id="PS51007"/>
    </source>
</evidence>
<comment type="caution">
    <text evidence="9">The sequence shown here is derived from an EMBL/GenBank/DDBJ whole genome shotgun (WGS) entry which is preliminary data.</text>
</comment>
<dbReference type="Gene3D" id="1.10.760.10">
    <property type="entry name" value="Cytochrome c-like domain"/>
    <property type="match status" value="1"/>
</dbReference>
<keyword evidence="2 6" id="KW-0349">Heme</keyword>
<accession>A0A4Q7Z8X0</accession>
<feature type="domain" description="Cytochrome c" evidence="8">
    <location>
        <begin position="61"/>
        <end position="138"/>
    </location>
</feature>
<dbReference type="EMBL" id="SHKX01000011">
    <property type="protein sequence ID" value="RZU46962.1"/>
    <property type="molecule type" value="Genomic_DNA"/>
</dbReference>
<keyword evidence="4" id="KW-0249">Electron transport</keyword>
<dbReference type="PROSITE" id="PS51007">
    <property type="entry name" value="CYTC"/>
    <property type="match status" value="1"/>
</dbReference>
<evidence type="ECO:0000256" key="6">
    <source>
        <dbReference type="PROSITE-ProRule" id="PRU00433"/>
    </source>
</evidence>
<evidence type="ECO:0000256" key="1">
    <source>
        <dbReference type="ARBA" id="ARBA00022448"/>
    </source>
</evidence>
<dbReference type="SUPFAM" id="SSF46626">
    <property type="entry name" value="Cytochrome c"/>
    <property type="match status" value="1"/>
</dbReference>
<feature type="signal peptide" evidence="7">
    <location>
        <begin position="1"/>
        <end position="20"/>
    </location>
</feature>
<dbReference type="InterPro" id="IPR036909">
    <property type="entry name" value="Cyt_c-like_dom_sf"/>
</dbReference>
<evidence type="ECO:0000256" key="4">
    <source>
        <dbReference type="ARBA" id="ARBA00022982"/>
    </source>
</evidence>
<keyword evidence="7" id="KW-0732">Signal</keyword>
<feature type="chain" id="PRO_5020582658" evidence="7">
    <location>
        <begin position="21"/>
        <end position="138"/>
    </location>
</feature>
<gene>
    <name evidence="9" type="ORF">EV700_1349</name>
</gene>
<dbReference type="GO" id="GO:0020037">
    <property type="term" value="F:heme binding"/>
    <property type="evidence" value="ECO:0007669"/>
    <property type="project" value="InterPro"/>
</dbReference>
<sequence>MKKFVLFALLGLGFMSSAMAAQDEAEVISRIKLVGEVCVQGKPCSVKTPVVAAAAAPAPGAAPRSGEEIFKAVCSGCHGAGVMGAPKFGTADWAPRVAKGKATLYQHALGGFNMMPAKGGCAVCSEQEIKNGVDYMAK</sequence>
<keyword evidence="1" id="KW-0813">Transport</keyword>
<evidence type="ECO:0000256" key="2">
    <source>
        <dbReference type="ARBA" id="ARBA00022617"/>
    </source>
</evidence>
<reference evidence="9 10" key="1">
    <citation type="submission" date="2019-02" db="EMBL/GenBank/DDBJ databases">
        <title>Genomic Encyclopedia of Type Strains, Phase IV (KMG-IV): sequencing the most valuable type-strain genomes for metagenomic binning, comparative biology and taxonomic classification.</title>
        <authorList>
            <person name="Goeker M."/>
        </authorList>
    </citation>
    <scope>NUCLEOTIDE SEQUENCE [LARGE SCALE GENOMIC DNA]</scope>
    <source>
        <strain evidence="9 10">DSM 105135</strain>
    </source>
</reference>
<dbReference type="RefSeq" id="WP_165391360.1">
    <property type="nucleotide sequence ID" value="NZ_SHKX01000011.1"/>
</dbReference>
<dbReference type="PANTHER" id="PTHR40942:SF4">
    <property type="entry name" value="CYTOCHROME C5"/>
    <property type="match status" value="1"/>
</dbReference>
<evidence type="ECO:0000256" key="5">
    <source>
        <dbReference type="ARBA" id="ARBA00023004"/>
    </source>
</evidence>
<dbReference type="InterPro" id="IPR002323">
    <property type="entry name" value="Cyt_CIE"/>
</dbReference>
<protein>
    <submittedName>
        <fullName evidence="9">Cytochrome c5</fullName>
    </submittedName>
</protein>
<evidence type="ECO:0000313" key="10">
    <source>
        <dbReference type="Proteomes" id="UP000292423"/>
    </source>
</evidence>
<dbReference type="AlphaFoldDB" id="A0A4Q7Z8X0"/>
<evidence type="ECO:0000256" key="7">
    <source>
        <dbReference type="SAM" id="SignalP"/>
    </source>
</evidence>
<dbReference type="Proteomes" id="UP000292423">
    <property type="component" value="Unassembled WGS sequence"/>
</dbReference>
<dbReference type="GO" id="GO:0009055">
    <property type="term" value="F:electron transfer activity"/>
    <property type="evidence" value="ECO:0007669"/>
    <property type="project" value="InterPro"/>
</dbReference>